<dbReference type="GO" id="GO:0051537">
    <property type="term" value="F:2 iron, 2 sulfur cluster binding"/>
    <property type="evidence" value="ECO:0007669"/>
    <property type="project" value="TreeGrafter"/>
</dbReference>
<evidence type="ECO:0000313" key="2">
    <source>
        <dbReference type="EMBL" id="PQV63369.1"/>
    </source>
</evidence>
<dbReference type="EMBL" id="NIGF01000012">
    <property type="protein sequence ID" value="PQV63369.1"/>
    <property type="molecule type" value="Genomic_DNA"/>
</dbReference>
<dbReference type="GO" id="GO:0005506">
    <property type="term" value="F:iron ion binding"/>
    <property type="evidence" value="ECO:0007669"/>
    <property type="project" value="TreeGrafter"/>
</dbReference>
<dbReference type="GO" id="GO:0051539">
    <property type="term" value="F:4 iron, 4 sulfur cluster binding"/>
    <property type="evidence" value="ECO:0007669"/>
    <property type="project" value="TreeGrafter"/>
</dbReference>
<dbReference type="SUPFAM" id="SSF89360">
    <property type="entry name" value="HesB-like domain"/>
    <property type="match status" value="1"/>
</dbReference>
<keyword evidence="3" id="KW-1185">Reference proteome</keyword>
<dbReference type="Pfam" id="PF01521">
    <property type="entry name" value="Fe-S_biosyn"/>
    <property type="match status" value="1"/>
</dbReference>
<sequence>MINITDTAAAKVHGLLQAQEKPNAMLRVFVSGGGCSGYSYGMTLEEDAMEGDQQFSVNGVGVIIDPRSAQYLEGANIDFVDNMMGGGFKIDNPNAASSCGCGSSFTPKEGQAEGEEAMAGAAAGGGCGSCSSGGGF</sequence>
<reference evidence="2 3" key="1">
    <citation type="journal article" date="2018" name="Syst. Appl. Microbiol.">
        <title>Abditibacterium utsteinense sp. nov., the first cultivated member of candidate phylum FBP, isolated from ice-free Antarctic soil samples.</title>
        <authorList>
            <person name="Tahon G."/>
            <person name="Tytgat B."/>
            <person name="Lebbe L."/>
            <person name="Carlier A."/>
            <person name="Willems A."/>
        </authorList>
    </citation>
    <scope>NUCLEOTIDE SEQUENCE [LARGE SCALE GENOMIC DNA]</scope>
    <source>
        <strain evidence="2 3">LMG 29911</strain>
    </source>
</reference>
<evidence type="ECO:0000313" key="3">
    <source>
        <dbReference type="Proteomes" id="UP000237684"/>
    </source>
</evidence>
<dbReference type="Proteomes" id="UP000237684">
    <property type="component" value="Unassembled WGS sequence"/>
</dbReference>
<evidence type="ECO:0000259" key="1">
    <source>
        <dbReference type="Pfam" id="PF01521"/>
    </source>
</evidence>
<protein>
    <submittedName>
        <fullName evidence="2">Iron-sulfur cluster assembly protein</fullName>
    </submittedName>
</protein>
<dbReference type="NCBIfam" id="NF010147">
    <property type="entry name" value="PRK13623.1"/>
    <property type="match status" value="1"/>
</dbReference>
<accession>A0A2S8SRJ2</accession>
<feature type="domain" description="Core" evidence="1">
    <location>
        <begin position="2"/>
        <end position="102"/>
    </location>
</feature>
<dbReference type="AlphaFoldDB" id="A0A2S8SRJ2"/>
<dbReference type="InterPro" id="IPR035903">
    <property type="entry name" value="HesB-like_dom_sf"/>
</dbReference>
<dbReference type="RefSeq" id="WP_106380449.1">
    <property type="nucleotide sequence ID" value="NZ_NIGF01000012.1"/>
</dbReference>
<dbReference type="PANTHER" id="PTHR43011">
    <property type="entry name" value="IRON-SULFUR CLUSTER ASSEMBLY 2 HOMOLOG, MITOCHONDRIAL"/>
    <property type="match status" value="1"/>
</dbReference>
<dbReference type="InterPro" id="IPR016092">
    <property type="entry name" value="ATAP"/>
</dbReference>
<name>A0A2S8SRJ2_9BACT</name>
<dbReference type="NCBIfam" id="TIGR00049">
    <property type="entry name" value="iron-sulfur cluster assembly accessory protein"/>
    <property type="match status" value="1"/>
</dbReference>
<dbReference type="GO" id="GO:0016226">
    <property type="term" value="P:iron-sulfur cluster assembly"/>
    <property type="evidence" value="ECO:0007669"/>
    <property type="project" value="InterPro"/>
</dbReference>
<proteinExistence type="predicted"/>
<dbReference type="Gene3D" id="2.60.300.12">
    <property type="entry name" value="HesB-like domain"/>
    <property type="match status" value="1"/>
</dbReference>
<dbReference type="FunCoup" id="A0A2S8SRJ2">
    <property type="interactions" value="322"/>
</dbReference>
<dbReference type="OrthoDB" id="9801228at2"/>
<dbReference type="InterPro" id="IPR000361">
    <property type="entry name" value="ATAP_core_dom"/>
</dbReference>
<gene>
    <name evidence="2" type="ORF">B1R32_11224</name>
</gene>
<dbReference type="PROSITE" id="PS01152">
    <property type="entry name" value="HESB"/>
    <property type="match status" value="1"/>
</dbReference>
<comment type="caution">
    <text evidence="2">The sequence shown here is derived from an EMBL/GenBank/DDBJ whole genome shotgun (WGS) entry which is preliminary data.</text>
</comment>
<dbReference type="InterPro" id="IPR017870">
    <property type="entry name" value="FeS_cluster_insertion_CS"/>
</dbReference>
<dbReference type="PANTHER" id="PTHR43011:SF1">
    <property type="entry name" value="IRON-SULFUR CLUSTER ASSEMBLY 2 HOMOLOG, MITOCHONDRIAL"/>
    <property type="match status" value="1"/>
</dbReference>
<dbReference type="InParanoid" id="A0A2S8SRJ2"/>
<organism evidence="2 3">
    <name type="scientific">Abditibacterium utsteinense</name>
    <dbReference type="NCBI Taxonomy" id="1960156"/>
    <lineage>
        <taxon>Bacteria</taxon>
        <taxon>Pseudomonadati</taxon>
        <taxon>Abditibacteriota</taxon>
        <taxon>Abditibacteriia</taxon>
        <taxon>Abditibacteriales</taxon>
        <taxon>Abditibacteriaceae</taxon>
        <taxon>Abditibacterium</taxon>
    </lineage>
</organism>